<gene>
    <name evidence="1" type="ORF">N8T08_007596</name>
</gene>
<evidence type="ECO:0000313" key="2">
    <source>
        <dbReference type="Proteomes" id="UP001177260"/>
    </source>
</evidence>
<protein>
    <submittedName>
        <fullName evidence="1">Uncharacterized protein</fullName>
    </submittedName>
</protein>
<accession>A0ACC3BES5</accession>
<keyword evidence="2" id="KW-1185">Reference proteome</keyword>
<reference evidence="1 2" key="1">
    <citation type="journal article" date="2023" name="ACS Omega">
        <title>Identification of the Neoaspergillic Acid Biosynthesis Gene Cluster by Establishing an In Vitro CRISPR-Ribonucleoprotein Genetic System in Aspergillus melleus.</title>
        <authorList>
            <person name="Yuan B."/>
            <person name="Grau M.F."/>
            <person name="Murata R.M."/>
            <person name="Torok T."/>
            <person name="Venkateswaran K."/>
            <person name="Stajich J.E."/>
            <person name="Wang C.C.C."/>
        </authorList>
    </citation>
    <scope>NUCLEOTIDE SEQUENCE [LARGE SCALE GENOMIC DNA]</scope>
    <source>
        <strain evidence="1 2">IMV 1140</strain>
    </source>
</reference>
<sequence length="1185" mass="126216">MVKRTAEEAHIDEPVRQSRRAYSQSQQGGVAAASAHELIDVDAYTRDFAHVSPEQEGTASAPAYSYADGDGNANVYSQAHVNTSPQQGELFSAPAPDFAYDDANAYSAAFVNSSPQQEGFASASASAPAPAPAPAPTYGNVNPQQAGFASVPTYGNVSAQQEEFAPASGYNYTGADVNASTYVNYNPLDNLHGRPYVSSYAHLYADPNANVNPTVNPYNPYFPQPLAEPASAQQLSLVVALEPTYGGSSAQVPLEQTALGTEAGGSGRRRESATARGKGKARAGASARVNRESQASKNSQQFRATHLRGATRAAAVSATPVAPAAQFYGAEGEGGPSNWAETAGRPIGLEDYILEEDEDPFLGGNNANDGVVAGPSNWAQTTGGQIGLEDYTLDGDEVPFIEDDIVEDDNDSVDTSVDENVEDNVDDNVDDNIDDHIDDDDVDPDAIIVEEEREEGEEEAAKKRKKKKKGKGKANAAGKKRKTRRRKFEDEVDHSKIIRDRQQPSIDAHLAWEAKCQQYAEKGKEVPQKLAKEKPKTRTGTSCDRCVLKRAGLEPDLGNFIQAYFHNQPAPNVNGIPNMPGNENHPGSAQPVSDPGMAAGPMQGHYTAHNQPAVPPMPQGPPPHVQGQNAPSLMPPAEIVGPSHVNDQTMPQQMGRMRRPAASDQLAGWQGTTTGNMPFQSPYQTVPSQAAPPRVDPRQVGSYPGMLTPHAQRAQMFMQPPTAAYPSMQTDISQFQQGAVPQQTIPPHNSSAGFSGTVDPDWDDNAAQNPTGVTNWSGVGNQPMGPANRMGLPAMSPTVGTIPNPTPVRNEFDDLFDAERAQAQHPSPIGDADDASLHDEGQFQNDDEGYDPASASAEYPGTGEYPGGGPADQCQVGGVDLEGLTSITGPPEQPQDPGSFDSAQAQLDEVVADIVQFSPDVASHIFSSDAMPAGRAGGLLYHEESTRDEESTPGDGSNLEELTLAPRGMWEEAEQLCDEPVEDQARFEARAAVNEPSSGTEGIILGETAQEAFWGLPNSLDDLNPSLLVANALDLTAPSHEVYMPSFPNDASGLEGQGEEVEGRPTEAAPASGERQEEEETAQQVPNDEAPEGPYDDADDDTDSLFAGVDDNGLDELVEAGAFEGPRTAQGVAAEERVAVDSGDDTKATDDSVDNLAVGRIQRKRQRSPPGHLDDDTRDRKRQHR</sequence>
<dbReference type="EMBL" id="JAOPJF010000005">
    <property type="protein sequence ID" value="KAK1148921.1"/>
    <property type="molecule type" value="Genomic_DNA"/>
</dbReference>
<organism evidence="1 2">
    <name type="scientific">Aspergillus melleus</name>
    <dbReference type="NCBI Taxonomy" id="138277"/>
    <lineage>
        <taxon>Eukaryota</taxon>
        <taxon>Fungi</taxon>
        <taxon>Dikarya</taxon>
        <taxon>Ascomycota</taxon>
        <taxon>Pezizomycotina</taxon>
        <taxon>Eurotiomycetes</taxon>
        <taxon>Eurotiomycetidae</taxon>
        <taxon>Eurotiales</taxon>
        <taxon>Aspergillaceae</taxon>
        <taxon>Aspergillus</taxon>
        <taxon>Aspergillus subgen. Circumdati</taxon>
    </lineage>
</organism>
<name>A0ACC3BES5_9EURO</name>
<proteinExistence type="predicted"/>
<evidence type="ECO:0000313" key="1">
    <source>
        <dbReference type="EMBL" id="KAK1148921.1"/>
    </source>
</evidence>
<comment type="caution">
    <text evidence="1">The sequence shown here is derived from an EMBL/GenBank/DDBJ whole genome shotgun (WGS) entry which is preliminary data.</text>
</comment>
<dbReference type="Proteomes" id="UP001177260">
    <property type="component" value="Unassembled WGS sequence"/>
</dbReference>